<keyword evidence="3" id="KW-0731">Sigma factor</keyword>
<gene>
    <name evidence="7" type="ORF">BS101_09845</name>
</gene>
<feature type="domain" description="RNA polymerase sigma-70 region 2" evidence="5">
    <location>
        <begin position="27"/>
        <end position="87"/>
    </location>
</feature>
<evidence type="ECO:0000256" key="1">
    <source>
        <dbReference type="ARBA" id="ARBA00010641"/>
    </source>
</evidence>
<dbReference type="NCBIfam" id="TIGR02937">
    <property type="entry name" value="sigma70-ECF"/>
    <property type="match status" value="1"/>
</dbReference>
<evidence type="ECO:0000256" key="2">
    <source>
        <dbReference type="ARBA" id="ARBA00023015"/>
    </source>
</evidence>
<keyword evidence="4" id="KW-0804">Transcription</keyword>
<dbReference type="InterPro" id="IPR013325">
    <property type="entry name" value="RNA_pol_sigma_r2"/>
</dbReference>
<evidence type="ECO:0000259" key="5">
    <source>
        <dbReference type="Pfam" id="PF04542"/>
    </source>
</evidence>
<dbReference type="SUPFAM" id="SSF88946">
    <property type="entry name" value="Sigma2 domain of RNA polymerase sigma factors"/>
    <property type="match status" value="1"/>
</dbReference>
<dbReference type="PANTHER" id="PTHR43133">
    <property type="entry name" value="RNA POLYMERASE ECF-TYPE SIGMA FACTO"/>
    <property type="match status" value="1"/>
</dbReference>
<dbReference type="AlphaFoldDB" id="A0A1L5F7L7"/>
<dbReference type="Pfam" id="PF04542">
    <property type="entry name" value="Sigma70_r2"/>
    <property type="match status" value="1"/>
</dbReference>
<dbReference type="InterPro" id="IPR014284">
    <property type="entry name" value="RNA_pol_sigma-70_dom"/>
</dbReference>
<dbReference type="InterPro" id="IPR039425">
    <property type="entry name" value="RNA_pol_sigma-70-like"/>
</dbReference>
<dbReference type="EMBL" id="CP018335">
    <property type="protein sequence ID" value="APM39026.1"/>
    <property type="molecule type" value="Genomic_DNA"/>
</dbReference>
<keyword evidence="2" id="KW-0805">Transcription regulation</keyword>
<dbReference type="OrthoDB" id="9784984at2"/>
<dbReference type="GO" id="GO:0016987">
    <property type="term" value="F:sigma factor activity"/>
    <property type="evidence" value="ECO:0007669"/>
    <property type="project" value="UniProtKB-KW"/>
</dbReference>
<evidence type="ECO:0000256" key="4">
    <source>
        <dbReference type="ARBA" id="ARBA00023163"/>
    </source>
</evidence>
<evidence type="ECO:0000313" key="7">
    <source>
        <dbReference type="EMBL" id="APM39026.1"/>
    </source>
</evidence>
<accession>A0A1L5F7L7</accession>
<dbReference type="RefSeq" id="WP_073538664.1">
    <property type="nucleotide sequence ID" value="NZ_CP018335.1"/>
</dbReference>
<dbReference type="Proteomes" id="UP000184604">
    <property type="component" value="Chromosome"/>
</dbReference>
<reference evidence="7 8" key="1">
    <citation type="submission" date="2016-12" db="EMBL/GenBank/DDBJ databases">
        <title>Complete genome sequence of Clostridium kluyveri JZZ isolated from the pit mud of a Chinese flavor liquor-making factory.</title>
        <authorList>
            <person name="Wang Y."/>
        </authorList>
    </citation>
    <scope>NUCLEOTIDE SEQUENCE [LARGE SCALE GENOMIC DNA]</scope>
    <source>
        <strain evidence="7 8">JZZ</strain>
    </source>
</reference>
<name>A0A1L5F7L7_CLOKL</name>
<dbReference type="GO" id="GO:0003677">
    <property type="term" value="F:DNA binding"/>
    <property type="evidence" value="ECO:0007669"/>
    <property type="project" value="InterPro"/>
</dbReference>
<dbReference type="Gene3D" id="1.10.10.10">
    <property type="entry name" value="Winged helix-like DNA-binding domain superfamily/Winged helix DNA-binding domain"/>
    <property type="match status" value="1"/>
</dbReference>
<dbReference type="InterPro" id="IPR013249">
    <property type="entry name" value="RNA_pol_sigma70_r4_t2"/>
</dbReference>
<evidence type="ECO:0000259" key="6">
    <source>
        <dbReference type="Pfam" id="PF08281"/>
    </source>
</evidence>
<dbReference type="SUPFAM" id="SSF88659">
    <property type="entry name" value="Sigma3 and sigma4 domains of RNA polymerase sigma factors"/>
    <property type="match status" value="1"/>
</dbReference>
<dbReference type="CDD" id="cd06171">
    <property type="entry name" value="Sigma70_r4"/>
    <property type="match status" value="1"/>
</dbReference>
<dbReference type="PANTHER" id="PTHR43133:SF57">
    <property type="entry name" value="RNA POLYMERASE SIGMA-70 FACTOR"/>
    <property type="match status" value="1"/>
</dbReference>
<proteinExistence type="inferred from homology"/>
<comment type="similarity">
    <text evidence="1">Belongs to the sigma-70 factor family. ECF subfamily.</text>
</comment>
<evidence type="ECO:0000256" key="3">
    <source>
        <dbReference type="ARBA" id="ARBA00023082"/>
    </source>
</evidence>
<dbReference type="InterPro" id="IPR013324">
    <property type="entry name" value="RNA_pol_sigma_r3/r4-like"/>
</dbReference>
<protein>
    <submittedName>
        <fullName evidence="7">RNA polymerase subunit sigma-24</fullName>
    </submittedName>
</protein>
<dbReference type="Pfam" id="PF08281">
    <property type="entry name" value="Sigma70_r4_2"/>
    <property type="match status" value="1"/>
</dbReference>
<organism evidence="7 8">
    <name type="scientific">Clostridium kluyveri</name>
    <dbReference type="NCBI Taxonomy" id="1534"/>
    <lineage>
        <taxon>Bacteria</taxon>
        <taxon>Bacillati</taxon>
        <taxon>Bacillota</taxon>
        <taxon>Clostridia</taxon>
        <taxon>Eubacteriales</taxon>
        <taxon>Clostridiaceae</taxon>
        <taxon>Clostridium</taxon>
    </lineage>
</organism>
<dbReference type="InterPro" id="IPR007627">
    <property type="entry name" value="RNA_pol_sigma70_r2"/>
</dbReference>
<feature type="domain" description="RNA polymerase sigma factor 70 region 4 type 2" evidence="6">
    <location>
        <begin position="115"/>
        <end position="167"/>
    </location>
</feature>
<evidence type="ECO:0000313" key="8">
    <source>
        <dbReference type="Proteomes" id="UP000184604"/>
    </source>
</evidence>
<dbReference type="Gene3D" id="1.10.1740.10">
    <property type="match status" value="1"/>
</dbReference>
<dbReference type="InterPro" id="IPR036388">
    <property type="entry name" value="WH-like_DNA-bd_sf"/>
</dbReference>
<dbReference type="GO" id="GO:0006352">
    <property type="term" value="P:DNA-templated transcription initiation"/>
    <property type="evidence" value="ECO:0007669"/>
    <property type="project" value="InterPro"/>
</dbReference>
<sequence>MMDDEKNTGVDDIKSIDRMCGATWETLYRFIYFKVQNREEAEDITQETYFKAISYIQKNNIKVDKFIGFLKTISLNILRDKWRKSKRQGSIVNFDNINPESASVEDCTEDMAQREVIQNALKLLNEEQRTVIELRILKGFSVEDTARQMNKKEGNIRVLQYRALQNLTKILKDEH</sequence>